<keyword evidence="4" id="KW-0804">Transcription</keyword>
<dbReference type="CDD" id="cd08474">
    <property type="entry name" value="PBP2_CrgA_like_5"/>
    <property type="match status" value="1"/>
</dbReference>
<evidence type="ECO:0000313" key="6">
    <source>
        <dbReference type="EMBL" id="MBD8120451.1"/>
    </source>
</evidence>
<evidence type="ECO:0000313" key="7">
    <source>
        <dbReference type="Proteomes" id="UP000625247"/>
    </source>
</evidence>
<dbReference type="SUPFAM" id="SSF46785">
    <property type="entry name" value="Winged helix' DNA-binding domain"/>
    <property type="match status" value="1"/>
</dbReference>
<reference evidence="6 7" key="1">
    <citation type="journal article" date="2020" name="FEMS Microbiol. Ecol.">
        <title>Temporal dynamics of bacterial communities during seed development and maturation.</title>
        <authorList>
            <person name="Chesneau G."/>
            <person name="Torres-Cortes G."/>
            <person name="Briand M."/>
            <person name="Darrasse A."/>
            <person name="Preveaux A."/>
            <person name="Marais C."/>
            <person name="Jacques M.A."/>
            <person name="Shade A."/>
            <person name="Barret M."/>
        </authorList>
    </citation>
    <scope>NUCLEOTIDE SEQUENCE [LARGE SCALE GENOMIC DNA]</scope>
    <source>
        <strain evidence="6 7">CFBP13723</strain>
    </source>
</reference>
<accession>A0ABR9A3B1</accession>
<dbReference type="InterPro" id="IPR005119">
    <property type="entry name" value="LysR_subst-bd"/>
</dbReference>
<dbReference type="PRINTS" id="PR00039">
    <property type="entry name" value="HTHLYSR"/>
</dbReference>
<evidence type="ECO:0000256" key="2">
    <source>
        <dbReference type="ARBA" id="ARBA00023015"/>
    </source>
</evidence>
<sequence>MRYEALLHNDAIRPDLLSGIAAFAQVAKYGSFTKAAAVMGISPSALSQTLRTLESRLGVRLLERSTRKVGLTELGQRFLGYAQPGLATLASAIEDVNELRDKPAGLLRLNVSRTAADIVLAPHLAAFMDAYPDITLDVHCDNALLDLVAGGFDAGIRVGENLAQDVVALPMGGSHRIATVAAPSYLRDRDLVRTPEDLRLHRCVNIRLAGGVYRWEYTQAGRLIEIQPPSPLISNDADTLMQAIRAGAGIGCAFEAQVRAEIASGQLIALLEPWWPSVSPFHLYYPSRMHIPRKLSAFIDFMRARFEHSAATARLS</sequence>
<keyword evidence="7" id="KW-1185">Reference proteome</keyword>
<dbReference type="Pfam" id="PF03466">
    <property type="entry name" value="LysR_substrate"/>
    <property type="match status" value="1"/>
</dbReference>
<dbReference type="EMBL" id="JACYNP010000002">
    <property type="protein sequence ID" value="MBD8120451.1"/>
    <property type="molecule type" value="Genomic_DNA"/>
</dbReference>
<dbReference type="Gene3D" id="3.40.190.290">
    <property type="match status" value="1"/>
</dbReference>
<dbReference type="InterPro" id="IPR036390">
    <property type="entry name" value="WH_DNA-bd_sf"/>
</dbReference>
<dbReference type="InterPro" id="IPR036388">
    <property type="entry name" value="WH-like_DNA-bd_sf"/>
</dbReference>
<dbReference type="Pfam" id="PF00126">
    <property type="entry name" value="HTH_1"/>
    <property type="match status" value="1"/>
</dbReference>
<evidence type="ECO:0000259" key="5">
    <source>
        <dbReference type="PROSITE" id="PS50931"/>
    </source>
</evidence>
<dbReference type="PROSITE" id="PS50931">
    <property type="entry name" value="HTH_LYSR"/>
    <property type="match status" value="1"/>
</dbReference>
<dbReference type="SUPFAM" id="SSF53850">
    <property type="entry name" value="Periplasmic binding protein-like II"/>
    <property type="match status" value="1"/>
</dbReference>
<dbReference type="Proteomes" id="UP000625247">
    <property type="component" value="Unassembled WGS sequence"/>
</dbReference>
<keyword evidence="2" id="KW-0805">Transcription regulation</keyword>
<evidence type="ECO:0000256" key="4">
    <source>
        <dbReference type="ARBA" id="ARBA00023163"/>
    </source>
</evidence>
<proteinExistence type="inferred from homology"/>
<dbReference type="InterPro" id="IPR000847">
    <property type="entry name" value="LysR_HTH_N"/>
</dbReference>
<evidence type="ECO:0000256" key="3">
    <source>
        <dbReference type="ARBA" id="ARBA00023125"/>
    </source>
</evidence>
<keyword evidence="3" id="KW-0238">DNA-binding</keyword>
<feature type="domain" description="HTH lysR-type" evidence="5">
    <location>
        <begin position="15"/>
        <end position="72"/>
    </location>
</feature>
<comment type="similarity">
    <text evidence="1">Belongs to the LysR transcriptional regulatory family.</text>
</comment>
<evidence type="ECO:0000256" key="1">
    <source>
        <dbReference type="ARBA" id="ARBA00009437"/>
    </source>
</evidence>
<dbReference type="RefSeq" id="WP_191943195.1">
    <property type="nucleotide sequence ID" value="NZ_JACYNP010000002.1"/>
</dbReference>
<dbReference type="PANTHER" id="PTHR30537">
    <property type="entry name" value="HTH-TYPE TRANSCRIPTIONAL REGULATOR"/>
    <property type="match status" value="1"/>
</dbReference>
<protein>
    <submittedName>
        <fullName evidence="6">LysR family transcriptional regulator</fullName>
    </submittedName>
</protein>
<gene>
    <name evidence="6" type="ORF">IFT62_04425</name>
</gene>
<name>A0ABR9A3B1_9PSED</name>
<dbReference type="InterPro" id="IPR058163">
    <property type="entry name" value="LysR-type_TF_proteobact-type"/>
</dbReference>
<organism evidence="6 7">
    <name type="scientific">Pseudomonas lutea</name>
    <dbReference type="NCBI Taxonomy" id="243924"/>
    <lineage>
        <taxon>Bacteria</taxon>
        <taxon>Pseudomonadati</taxon>
        <taxon>Pseudomonadota</taxon>
        <taxon>Gammaproteobacteria</taxon>
        <taxon>Pseudomonadales</taxon>
        <taxon>Pseudomonadaceae</taxon>
        <taxon>Pseudomonas</taxon>
    </lineage>
</organism>
<comment type="caution">
    <text evidence="6">The sequence shown here is derived from an EMBL/GenBank/DDBJ whole genome shotgun (WGS) entry which is preliminary data.</text>
</comment>
<dbReference type="Gene3D" id="1.10.10.10">
    <property type="entry name" value="Winged helix-like DNA-binding domain superfamily/Winged helix DNA-binding domain"/>
    <property type="match status" value="1"/>
</dbReference>
<dbReference type="PANTHER" id="PTHR30537:SF1">
    <property type="entry name" value="HTH-TYPE TRANSCRIPTIONAL REGULATOR PGRR"/>
    <property type="match status" value="1"/>
</dbReference>